<keyword evidence="4 9" id="KW-0812">Transmembrane</keyword>
<dbReference type="GO" id="GO:0005484">
    <property type="term" value="F:SNAP receptor activity"/>
    <property type="evidence" value="ECO:0007669"/>
    <property type="project" value="TreeGrafter"/>
</dbReference>
<keyword evidence="11" id="KW-1185">Reference proteome</keyword>
<comment type="similarity">
    <text evidence="2">Belongs to the GOSR1 family.</text>
</comment>
<dbReference type="GO" id="GO:0031201">
    <property type="term" value="C:SNARE complex"/>
    <property type="evidence" value="ECO:0007669"/>
    <property type="project" value="TreeGrafter"/>
</dbReference>
<keyword evidence="3" id="KW-0813">Transport</keyword>
<evidence type="ECO:0000256" key="8">
    <source>
        <dbReference type="ARBA" id="ARBA00023136"/>
    </source>
</evidence>
<evidence type="ECO:0000256" key="4">
    <source>
        <dbReference type="ARBA" id="ARBA00022692"/>
    </source>
</evidence>
<dbReference type="GO" id="GO:0005801">
    <property type="term" value="C:cis-Golgi network"/>
    <property type="evidence" value="ECO:0007669"/>
    <property type="project" value="InterPro"/>
</dbReference>
<evidence type="ECO:0000313" key="10">
    <source>
        <dbReference type="EMBL" id="RKP08886.1"/>
    </source>
</evidence>
<dbReference type="InterPro" id="IPR023601">
    <property type="entry name" value="Golgi_SNAP_su1"/>
</dbReference>
<dbReference type="AlphaFoldDB" id="A0A4P9XS05"/>
<evidence type="ECO:0000256" key="2">
    <source>
        <dbReference type="ARBA" id="ARBA00008473"/>
    </source>
</evidence>
<dbReference type="PANTHER" id="PTHR21094">
    <property type="entry name" value="GOS-28 SNARE- RELATED"/>
    <property type="match status" value="1"/>
</dbReference>
<keyword evidence="8 9" id="KW-0472">Membrane</keyword>
<dbReference type="GO" id="GO:0048219">
    <property type="term" value="P:inter-Golgi cisterna vesicle-mediated transport"/>
    <property type="evidence" value="ECO:0007669"/>
    <property type="project" value="TreeGrafter"/>
</dbReference>
<proteinExistence type="inferred from homology"/>
<dbReference type="EMBL" id="KZ992561">
    <property type="protein sequence ID" value="RKP08886.1"/>
    <property type="molecule type" value="Genomic_DNA"/>
</dbReference>
<dbReference type="GO" id="GO:0006888">
    <property type="term" value="P:endoplasmic reticulum to Golgi vesicle-mediated transport"/>
    <property type="evidence" value="ECO:0007669"/>
    <property type="project" value="InterPro"/>
</dbReference>
<dbReference type="STRING" id="78915.A0A4P9XS05"/>
<keyword evidence="6 9" id="KW-1133">Transmembrane helix</keyword>
<evidence type="ECO:0000313" key="11">
    <source>
        <dbReference type="Proteomes" id="UP000271241"/>
    </source>
</evidence>
<accession>A0A4P9XS05</accession>
<reference evidence="11" key="1">
    <citation type="journal article" date="2018" name="Nat. Microbiol.">
        <title>Leveraging single-cell genomics to expand the fungal tree of life.</title>
        <authorList>
            <person name="Ahrendt S.R."/>
            <person name="Quandt C.A."/>
            <person name="Ciobanu D."/>
            <person name="Clum A."/>
            <person name="Salamov A."/>
            <person name="Andreopoulos B."/>
            <person name="Cheng J.F."/>
            <person name="Woyke T."/>
            <person name="Pelin A."/>
            <person name="Henrissat B."/>
            <person name="Reynolds N.K."/>
            <person name="Benny G.L."/>
            <person name="Smith M.E."/>
            <person name="James T.Y."/>
            <person name="Grigoriev I.V."/>
        </authorList>
    </citation>
    <scope>NUCLEOTIDE SEQUENCE [LARGE SCALE GENOMIC DNA]</scope>
    <source>
        <strain evidence="11">RSA 1356</strain>
    </source>
</reference>
<gene>
    <name evidence="10" type="ORF">THASP1DRAFT_29323</name>
</gene>
<feature type="transmembrane region" description="Helical" evidence="9">
    <location>
        <begin position="186"/>
        <end position="205"/>
    </location>
</feature>
<protein>
    <recommendedName>
        <fullName evidence="12">Golgi SNAP receptor complex member 1</fullName>
    </recommendedName>
</protein>
<evidence type="ECO:0008006" key="12">
    <source>
        <dbReference type="Google" id="ProtNLM"/>
    </source>
</evidence>
<dbReference type="OrthoDB" id="422156at2759"/>
<sequence length="207" mass="23940">MSSFTVLKKRCWTTERTLTTRLEQLRNDAEAGRQVAQLEHDTHDLLSQDIEALAQAAAKEEGGSALFRTSYVQRQREALQEARGKFTAMQTARRHRERDELLEDTPRQARHYANATDYWLDERAQLDRSNQATDSLIQRAADFQLELEDQRQSISRSTGTVRTLINTVPGLNTLMGRIATRRRRDMYIMVAVISLCSILLLLYMMHR</sequence>
<evidence type="ECO:0000256" key="3">
    <source>
        <dbReference type="ARBA" id="ARBA00022448"/>
    </source>
</evidence>
<dbReference type="Pfam" id="PF12352">
    <property type="entry name" value="V-SNARE_C"/>
    <property type="match status" value="1"/>
</dbReference>
<dbReference type="GO" id="GO:0015031">
    <property type="term" value="P:protein transport"/>
    <property type="evidence" value="ECO:0007669"/>
    <property type="project" value="UniProtKB-KW"/>
</dbReference>
<keyword evidence="5" id="KW-0653">Protein transport</keyword>
<evidence type="ECO:0000256" key="9">
    <source>
        <dbReference type="SAM" id="Phobius"/>
    </source>
</evidence>
<dbReference type="GO" id="GO:0005797">
    <property type="term" value="C:Golgi medial cisterna"/>
    <property type="evidence" value="ECO:0007669"/>
    <property type="project" value="TreeGrafter"/>
</dbReference>
<dbReference type="Proteomes" id="UP000271241">
    <property type="component" value="Unassembled WGS sequence"/>
</dbReference>
<comment type="subcellular location">
    <subcellularLocation>
        <location evidence="1">Golgi apparatus membrane</location>
        <topology evidence="1">Single-pass type IV membrane protein</topology>
    </subcellularLocation>
</comment>
<organism evidence="10 11">
    <name type="scientific">Thamnocephalis sphaerospora</name>
    <dbReference type="NCBI Taxonomy" id="78915"/>
    <lineage>
        <taxon>Eukaryota</taxon>
        <taxon>Fungi</taxon>
        <taxon>Fungi incertae sedis</taxon>
        <taxon>Zoopagomycota</taxon>
        <taxon>Zoopagomycotina</taxon>
        <taxon>Zoopagomycetes</taxon>
        <taxon>Zoopagales</taxon>
        <taxon>Sigmoideomycetaceae</taxon>
        <taxon>Thamnocephalis</taxon>
    </lineage>
</organism>
<evidence type="ECO:0000256" key="6">
    <source>
        <dbReference type="ARBA" id="ARBA00022989"/>
    </source>
</evidence>
<dbReference type="GO" id="GO:0006906">
    <property type="term" value="P:vesicle fusion"/>
    <property type="evidence" value="ECO:0007669"/>
    <property type="project" value="TreeGrafter"/>
</dbReference>
<evidence type="ECO:0000256" key="1">
    <source>
        <dbReference type="ARBA" id="ARBA00004409"/>
    </source>
</evidence>
<dbReference type="PANTHER" id="PTHR21094:SF2">
    <property type="entry name" value="GOLGI SNAP RECEPTOR COMPLEX MEMBER 1"/>
    <property type="match status" value="1"/>
</dbReference>
<dbReference type="GO" id="GO:0000139">
    <property type="term" value="C:Golgi membrane"/>
    <property type="evidence" value="ECO:0007669"/>
    <property type="project" value="UniProtKB-SubCell"/>
</dbReference>
<keyword evidence="7" id="KW-0333">Golgi apparatus</keyword>
<evidence type="ECO:0000256" key="7">
    <source>
        <dbReference type="ARBA" id="ARBA00023034"/>
    </source>
</evidence>
<name>A0A4P9XS05_9FUNG</name>
<evidence type="ECO:0000256" key="5">
    <source>
        <dbReference type="ARBA" id="ARBA00022927"/>
    </source>
</evidence>